<evidence type="ECO:0000256" key="7">
    <source>
        <dbReference type="ARBA" id="ARBA00023136"/>
    </source>
</evidence>
<evidence type="ECO:0000256" key="5">
    <source>
        <dbReference type="ARBA" id="ARBA00022840"/>
    </source>
</evidence>
<reference evidence="12 13" key="1">
    <citation type="submission" date="2024-03" db="EMBL/GenBank/DDBJ databases">
        <title>Whole genome sequencing of Streptomyces racemochromogenes, to identify antimicrobial biosynthetic gene clusters.</title>
        <authorList>
            <person name="Suryawanshi P."/>
            <person name="Krishnaraj P.U."/>
            <person name="Arun Y.P."/>
            <person name="Suryawanshi M.P."/>
            <person name="Rakshit O."/>
        </authorList>
    </citation>
    <scope>NUCLEOTIDE SEQUENCE [LARGE SCALE GENOMIC DNA]</scope>
    <source>
        <strain evidence="12 13">AUDT626</strain>
    </source>
</reference>
<evidence type="ECO:0000313" key="12">
    <source>
        <dbReference type="EMBL" id="MFH7598154.1"/>
    </source>
</evidence>
<evidence type="ECO:0000313" key="13">
    <source>
        <dbReference type="Proteomes" id="UP001610631"/>
    </source>
</evidence>
<dbReference type="EMBL" id="JBBDHD010000072">
    <property type="protein sequence ID" value="MFH7598154.1"/>
    <property type="molecule type" value="Genomic_DNA"/>
</dbReference>
<dbReference type="InterPro" id="IPR050763">
    <property type="entry name" value="ABC_transporter_ATP-binding"/>
</dbReference>
<gene>
    <name evidence="12" type="ORF">WDV06_24090</name>
</gene>
<evidence type="ECO:0000256" key="1">
    <source>
        <dbReference type="ARBA" id="ARBA00004413"/>
    </source>
</evidence>
<keyword evidence="5 12" id="KW-0067">ATP-binding</keyword>
<evidence type="ECO:0000256" key="4">
    <source>
        <dbReference type="ARBA" id="ARBA00022741"/>
    </source>
</evidence>
<keyword evidence="13" id="KW-1185">Reference proteome</keyword>
<keyword evidence="6" id="KW-1278">Translocase</keyword>
<dbReference type="GO" id="GO:0005524">
    <property type="term" value="F:ATP binding"/>
    <property type="evidence" value="ECO:0007669"/>
    <property type="project" value="UniProtKB-KW"/>
</dbReference>
<evidence type="ECO:0000256" key="8">
    <source>
        <dbReference type="ARBA" id="ARBA00023251"/>
    </source>
</evidence>
<keyword evidence="4" id="KW-0547">Nucleotide-binding</keyword>
<dbReference type="NCBIfam" id="TIGR01188">
    <property type="entry name" value="drrA"/>
    <property type="match status" value="1"/>
</dbReference>
<keyword evidence="2" id="KW-0813">Transport</keyword>
<dbReference type="SUPFAM" id="SSF52540">
    <property type="entry name" value="P-loop containing nucleoside triphosphate hydrolases"/>
    <property type="match status" value="1"/>
</dbReference>
<accession>A0ABW7PIS3</accession>
<evidence type="ECO:0000256" key="10">
    <source>
        <dbReference type="SAM" id="MobiDB-lite"/>
    </source>
</evidence>
<dbReference type="PROSITE" id="PS00211">
    <property type="entry name" value="ABC_TRANSPORTER_1"/>
    <property type="match status" value="1"/>
</dbReference>
<evidence type="ECO:0000259" key="11">
    <source>
        <dbReference type="PROSITE" id="PS50893"/>
    </source>
</evidence>
<feature type="domain" description="ABC transporter" evidence="11">
    <location>
        <begin position="8"/>
        <end position="238"/>
    </location>
</feature>
<dbReference type="PANTHER" id="PTHR42711">
    <property type="entry name" value="ABC TRANSPORTER ATP-BINDING PROTEIN"/>
    <property type="match status" value="1"/>
</dbReference>
<keyword evidence="3" id="KW-1003">Cell membrane</keyword>
<dbReference type="PROSITE" id="PS50893">
    <property type="entry name" value="ABC_TRANSPORTER_2"/>
    <property type="match status" value="1"/>
</dbReference>
<evidence type="ECO:0000256" key="2">
    <source>
        <dbReference type="ARBA" id="ARBA00022448"/>
    </source>
</evidence>
<evidence type="ECO:0000256" key="6">
    <source>
        <dbReference type="ARBA" id="ARBA00022967"/>
    </source>
</evidence>
<dbReference type="Gene3D" id="3.40.50.300">
    <property type="entry name" value="P-loop containing nucleotide triphosphate hydrolases"/>
    <property type="match status" value="1"/>
</dbReference>
<name>A0ABW7PIS3_9ACTN</name>
<dbReference type="RefSeq" id="WP_395511868.1">
    <property type="nucleotide sequence ID" value="NZ_JBBDHD010000072.1"/>
</dbReference>
<protein>
    <submittedName>
        <fullName evidence="12">ATP-binding cassette domain-containing protein</fullName>
    </submittedName>
</protein>
<dbReference type="InterPro" id="IPR005894">
    <property type="entry name" value="DrrA"/>
</dbReference>
<dbReference type="Proteomes" id="UP001610631">
    <property type="component" value="Unassembled WGS sequence"/>
</dbReference>
<organism evidence="12 13">
    <name type="scientific">Streptomyces racemochromogenes</name>
    <dbReference type="NCBI Taxonomy" id="67353"/>
    <lineage>
        <taxon>Bacteria</taxon>
        <taxon>Bacillati</taxon>
        <taxon>Actinomycetota</taxon>
        <taxon>Actinomycetes</taxon>
        <taxon>Kitasatosporales</taxon>
        <taxon>Streptomycetaceae</taxon>
        <taxon>Streptomyces</taxon>
    </lineage>
</organism>
<evidence type="ECO:0000256" key="9">
    <source>
        <dbReference type="ARBA" id="ARBA00049985"/>
    </source>
</evidence>
<feature type="region of interest" description="Disordered" evidence="10">
    <location>
        <begin position="318"/>
        <end position="342"/>
    </location>
</feature>
<comment type="caution">
    <text evidence="12">The sequence shown here is derived from an EMBL/GenBank/DDBJ whole genome shotgun (WGS) entry which is preliminary data.</text>
</comment>
<sequence>MTITTPAIRVEDLAKTFGETRAVRGVSFDVPEGTVLGLLGPNGAGKTTTVRMLSTLVRPDSGRALIHGYDVARQAREVRCLIGMTGQYAAVDEDISGWENLYLICRLLSMGRAQARASADAMLERFHLTEAGGRPAKGYSGGMRRRLDLAASLLGEPKVLFLDEPTTGLDPQSRNALWNEVRGLAANGTTVLLTTQYMEEAEALADAITVIDRGEVIASGTALELRERIGGPVLHVTPQLSGDLPAVRRALERAGLGPVGVDERDGLVRLPLDHEGRLITEAVRVLGACGLPIARLDTRVPSLDDVFLTLTAAPAAPQDGAAPVAPLTTAGRTGAETTRSAA</sequence>
<dbReference type="SMART" id="SM00382">
    <property type="entry name" value="AAA"/>
    <property type="match status" value="1"/>
</dbReference>
<dbReference type="InterPro" id="IPR027417">
    <property type="entry name" value="P-loop_NTPase"/>
</dbReference>
<keyword evidence="7" id="KW-0472">Membrane</keyword>
<dbReference type="InterPro" id="IPR017871">
    <property type="entry name" value="ABC_transporter-like_CS"/>
</dbReference>
<keyword evidence="8" id="KW-0046">Antibiotic resistance</keyword>
<comment type="subcellular location">
    <subcellularLocation>
        <location evidence="1">Cell membrane</location>
        <topology evidence="1">Peripheral membrane protein</topology>
        <orientation evidence="1">Cytoplasmic side</orientation>
    </subcellularLocation>
</comment>
<dbReference type="Pfam" id="PF00005">
    <property type="entry name" value="ABC_tran"/>
    <property type="match status" value="1"/>
</dbReference>
<dbReference type="InterPro" id="IPR003439">
    <property type="entry name" value="ABC_transporter-like_ATP-bd"/>
</dbReference>
<comment type="similarity">
    <text evidence="9">Belongs to the ABC transporter superfamily. Drug exporter-1 (DrugE1) (TC 3.A.1.105) family.</text>
</comment>
<dbReference type="InterPro" id="IPR003593">
    <property type="entry name" value="AAA+_ATPase"/>
</dbReference>
<proteinExistence type="inferred from homology"/>
<dbReference type="PANTHER" id="PTHR42711:SF19">
    <property type="entry name" value="DOXORUBICIN RESISTANCE ATP-BINDING PROTEIN DRRA"/>
    <property type="match status" value="1"/>
</dbReference>
<evidence type="ECO:0000256" key="3">
    <source>
        <dbReference type="ARBA" id="ARBA00022475"/>
    </source>
</evidence>